<keyword evidence="3" id="KW-1185">Reference proteome</keyword>
<feature type="coiled-coil region" evidence="1">
    <location>
        <begin position="49"/>
        <end position="76"/>
    </location>
</feature>
<comment type="caution">
    <text evidence="2">The sequence shown here is derived from an EMBL/GenBank/DDBJ whole genome shotgun (WGS) entry which is preliminary data.</text>
</comment>
<evidence type="ECO:0000313" key="3">
    <source>
        <dbReference type="Proteomes" id="UP001250932"/>
    </source>
</evidence>
<keyword evidence="1" id="KW-0175">Coiled coil</keyword>
<dbReference type="EMBL" id="JAQOUE010000001">
    <property type="protein sequence ID" value="MDT7043361.1"/>
    <property type="molecule type" value="Genomic_DNA"/>
</dbReference>
<reference evidence="2 3" key="1">
    <citation type="journal article" date="2023" name="ISME J.">
        <title>Cultivation and genomic characterization of novel and ubiquitous marine nitrite-oxidizing bacteria from the Nitrospirales.</title>
        <authorList>
            <person name="Mueller A.J."/>
            <person name="Daebeler A."/>
            <person name="Herbold C.W."/>
            <person name="Kirkegaard R.H."/>
            <person name="Daims H."/>
        </authorList>
    </citation>
    <scope>NUCLEOTIDE SEQUENCE [LARGE SCALE GENOMIC DNA]</scope>
    <source>
        <strain evidence="2 3">EB</strain>
    </source>
</reference>
<accession>A0ABU3KAA5</accession>
<proteinExistence type="predicted"/>
<gene>
    <name evidence="2" type="ORF">PPG34_13455</name>
</gene>
<sequence>MKRVTVFLAVGILGLGLLLAGCTSSGIAPHGTFGNTETQYPADFHMAALQQHQSTAEMLEEKIKKLENRIKDYDQKPYRDPKGYRRDGWARLIETWKQEVKGLREKIVWHNSELARLQASTFGHGLTGEKKVGNS</sequence>
<dbReference type="RefSeq" id="WP_313833928.1">
    <property type="nucleotide sequence ID" value="NZ_JAQOUE010000001.1"/>
</dbReference>
<evidence type="ECO:0000256" key="1">
    <source>
        <dbReference type="SAM" id="Coils"/>
    </source>
</evidence>
<organism evidence="2 3">
    <name type="scientific">Candidatus Nitronereus thalassa</name>
    <dbReference type="NCBI Taxonomy" id="3020898"/>
    <lineage>
        <taxon>Bacteria</taxon>
        <taxon>Pseudomonadati</taxon>
        <taxon>Nitrospirota</taxon>
        <taxon>Nitrospiria</taxon>
        <taxon>Nitrospirales</taxon>
        <taxon>Nitrospiraceae</taxon>
        <taxon>Candidatus Nitronereus</taxon>
    </lineage>
</organism>
<protein>
    <recommendedName>
        <fullName evidence="4">Lipoprotein</fullName>
    </recommendedName>
</protein>
<dbReference type="Proteomes" id="UP001250932">
    <property type="component" value="Unassembled WGS sequence"/>
</dbReference>
<evidence type="ECO:0008006" key="4">
    <source>
        <dbReference type="Google" id="ProtNLM"/>
    </source>
</evidence>
<name>A0ABU3KAA5_9BACT</name>
<evidence type="ECO:0000313" key="2">
    <source>
        <dbReference type="EMBL" id="MDT7043361.1"/>
    </source>
</evidence>
<dbReference type="PROSITE" id="PS51257">
    <property type="entry name" value="PROKAR_LIPOPROTEIN"/>
    <property type="match status" value="1"/>
</dbReference>